<sequence length="205" mass="23221">MSQPVLRHLRRVQAFLGRPSDDTDEAPPSPTDAGTPEKVRRVLKVLLKDPWNDYSYIRHAGGTTLALRKASSFQLADIREVPPFEVLGDPPVIPQINHPNVANIEEIYSFDDRTFLVMEHLDVSFAQLEFQKYDLKEREIATILTEVLKGVAHISSLRLSCKDLSQENIWLSLDGDIKLGWFFPHVTHSFCLSTGQSLRSSRAQV</sequence>
<organism evidence="3 4">
    <name type="scientific">Cadophora malorum</name>
    <dbReference type="NCBI Taxonomy" id="108018"/>
    <lineage>
        <taxon>Eukaryota</taxon>
        <taxon>Fungi</taxon>
        <taxon>Dikarya</taxon>
        <taxon>Ascomycota</taxon>
        <taxon>Pezizomycotina</taxon>
        <taxon>Leotiomycetes</taxon>
        <taxon>Helotiales</taxon>
        <taxon>Ploettnerulaceae</taxon>
        <taxon>Cadophora</taxon>
    </lineage>
</organism>
<dbReference type="GO" id="GO:0004672">
    <property type="term" value="F:protein kinase activity"/>
    <property type="evidence" value="ECO:0007669"/>
    <property type="project" value="InterPro"/>
</dbReference>
<dbReference type="EMBL" id="JAFJYH010000001">
    <property type="protein sequence ID" value="KAG4426854.1"/>
    <property type="molecule type" value="Genomic_DNA"/>
</dbReference>
<feature type="domain" description="Protein kinase" evidence="2">
    <location>
        <begin position="25"/>
        <end position="205"/>
    </location>
</feature>
<name>A0A8H7WL30_9HELO</name>
<evidence type="ECO:0000259" key="2">
    <source>
        <dbReference type="PROSITE" id="PS50011"/>
    </source>
</evidence>
<dbReference type="Pfam" id="PF00069">
    <property type="entry name" value="Pkinase"/>
    <property type="match status" value="1"/>
</dbReference>
<dbReference type="InterPro" id="IPR000719">
    <property type="entry name" value="Prot_kinase_dom"/>
</dbReference>
<proteinExistence type="predicted"/>
<evidence type="ECO:0000313" key="4">
    <source>
        <dbReference type="Proteomes" id="UP000664132"/>
    </source>
</evidence>
<dbReference type="SUPFAM" id="SSF56112">
    <property type="entry name" value="Protein kinase-like (PK-like)"/>
    <property type="match status" value="1"/>
</dbReference>
<accession>A0A8H7WL30</accession>
<dbReference type="GO" id="GO:0035556">
    <property type="term" value="P:intracellular signal transduction"/>
    <property type="evidence" value="ECO:0007669"/>
    <property type="project" value="TreeGrafter"/>
</dbReference>
<dbReference type="PANTHER" id="PTHR48015:SF16">
    <property type="entry name" value="SERINE_THREONINE-PROTEIN KINASE SULU"/>
    <property type="match status" value="1"/>
</dbReference>
<dbReference type="GO" id="GO:0043408">
    <property type="term" value="P:regulation of MAPK cascade"/>
    <property type="evidence" value="ECO:0007669"/>
    <property type="project" value="TreeGrafter"/>
</dbReference>
<gene>
    <name evidence="3" type="ORF">IFR04_000285</name>
</gene>
<keyword evidence="4" id="KW-1185">Reference proteome</keyword>
<dbReference type="PROSITE" id="PS50011">
    <property type="entry name" value="PROTEIN_KINASE_DOM"/>
    <property type="match status" value="1"/>
</dbReference>
<evidence type="ECO:0000313" key="3">
    <source>
        <dbReference type="EMBL" id="KAG4426854.1"/>
    </source>
</evidence>
<protein>
    <recommendedName>
        <fullName evidence="2">Protein kinase domain-containing protein</fullName>
    </recommendedName>
</protein>
<dbReference type="GO" id="GO:0005524">
    <property type="term" value="F:ATP binding"/>
    <property type="evidence" value="ECO:0007669"/>
    <property type="project" value="InterPro"/>
</dbReference>
<dbReference type="PANTHER" id="PTHR48015">
    <property type="entry name" value="SERINE/THREONINE-PROTEIN KINASE TAO"/>
    <property type="match status" value="1"/>
</dbReference>
<comment type="caution">
    <text evidence="3">The sequence shown here is derived from an EMBL/GenBank/DDBJ whole genome shotgun (WGS) entry which is preliminary data.</text>
</comment>
<evidence type="ECO:0000256" key="1">
    <source>
        <dbReference type="SAM" id="MobiDB-lite"/>
    </source>
</evidence>
<dbReference type="Proteomes" id="UP000664132">
    <property type="component" value="Unassembled WGS sequence"/>
</dbReference>
<dbReference type="InterPro" id="IPR050285">
    <property type="entry name" value="STE20_Ser/Thr_kinase"/>
</dbReference>
<dbReference type="Gene3D" id="3.30.200.20">
    <property type="entry name" value="Phosphorylase Kinase, domain 1"/>
    <property type="match status" value="1"/>
</dbReference>
<dbReference type="AlphaFoldDB" id="A0A8H7WL30"/>
<feature type="region of interest" description="Disordered" evidence="1">
    <location>
        <begin position="16"/>
        <end position="35"/>
    </location>
</feature>
<dbReference type="InterPro" id="IPR011009">
    <property type="entry name" value="Kinase-like_dom_sf"/>
</dbReference>
<dbReference type="OrthoDB" id="4062651at2759"/>
<dbReference type="Gene3D" id="1.10.510.10">
    <property type="entry name" value="Transferase(Phosphotransferase) domain 1"/>
    <property type="match status" value="1"/>
</dbReference>
<reference evidence="3" key="1">
    <citation type="submission" date="2021-02" db="EMBL/GenBank/DDBJ databases">
        <title>Genome sequence Cadophora malorum strain M34.</title>
        <authorList>
            <person name="Stefanovic E."/>
            <person name="Vu D."/>
            <person name="Scully C."/>
            <person name="Dijksterhuis J."/>
            <person name="Roader J."/>
            <person name="Houbraken J."/>
        </authorList>
    </citation>
    <scope>NUCLEOTIDE SEQUENCE</scope>
    <source>
        <strain evidence="3">M34</strain>
    </source>
</reference>